<dbReference type="PANTHER" id="PTHR14918:SF3">
    <property type="entry name" value="KICSTOR COMPLEX PROTEIN SZT2"/>
    <property type="match status" value="1"/>
</dbReference>
<feature type="region of interest" description="Disordered" evidence="1">
    <location>
        <begin position="1947"/>
        <end position="1999"/>
    </location>
</feature>
<evidence type="ECO:0000256" key="1">
    <source>
        <dbReference type="SAM" id="MobiDB-lite"/>
    </source>
</evidence>
<sequence>MEDTGSESESESEAEDQVLQAKTVYLLMKKDYRISRNIRASWFLEHLNSVMQFNPVQCISDTDEELKLVSVVPAKDEEMGDDQLPLVQPGKPFMFQLLPSTVVTFLARRYRLVFVLDLSPSAASVDLKTGEVLLDKISHNLRCSITGLVKPFMLPGTHLKFVPELYVTVIAYTPVLACTANQVLAQGMKVTEDNAESFLSLVLDRLDSFEQSLATGFNKLKNNLSVVDEDLAESMGYEEINAHRRKLNDSLYNLIRQGLFALQLLPENSSAGIIIVTDAMMGSPDANMFDHIMTQLRNSTVACSFLKMGETYCARCQFGCIPHVELLQFMATATFGAYFAMCPDVSKDSCGQMNIYHKALLLWSFQKGLEGFKYELTHHRHMEPMHPVALYMSSRILSHPIKDKNSVVLPTVRQKHMDAKLSANILSVLSVRLREGYTIKDVYLTKGGSQIEVRLILPYKDYVKIEYTATALWPMETAKRQTGEGNYSAQDSQTYVEIHIEGRYDFLHDFTCSQLKGNQSQTRVFNIKRFWMTLERLRQDDQLLDHLQTFGSNAVHYKVPDSIKKGIPLFYMPPNSNNPVLNSQHNNKDSALLSFAMYWKPVVNLDIKIWQKWMHSHRIGMILEHDVPLPKYLHTPNSSGRFHVVLCRQALTSLHALLRDWSTFVLLENDSYIKLLPGVSEKPPTSFLLLRVTSKPPYMVLRLAFLGGSPGWERYCIIQELRDKVAALRFPKRGQTKVEKSKVSPTKDSAVRKLKKRPSPLLRDWSEIKCCVLLIKPIEQILISYDRLPQDMSIIEDPYKFLPSHLSNQQLASKTAVANTFNMMSRYLHHQRWVWTVKQGKVEISMPAIGRILSTLAKIRLQEGFNFVSSNSGIVNMVAEVEMQDKDRVDTDVTKCAIQYIMFPPYVKTTRDSVSEEDVDELETTEADGDVQIVTECWAEPQFGVGVNNPAERKHWDGMTYKDMAKALYPPDLECISCLVTFEHLVYVCQNTFAVPNDVDWLQDGSFSSSVDFVPLYVEDTPGRPGPPQTIHQLPLPFDILSLLPRSQQAELLVSSYRIGNLREDEIQRDIKGSNNLFFNLMFERLKETTQREVTLSACDSFRFFHLLKERQRDLASHPFPFTLDDDIENLLQDQKSYQGALRELATEQTRLYNIRNKRKYPQWRCFVRASSNTRMFVTFLPASFDDLLKLNDLEEIVKSKSSSVCEDGIKDGSLGRGAKLKVDISTPVTSLVEKFVSDSDTNTIVERPEGSDSRVLHQGTDKMTDAEEDEQTDLEDLEREDTVTDLPGEVEEESNKENKYVSCVVPMYVYECYLNNVTDSLINPWTFELAPDIFEDCIFQTRGESLETPGGRGHFFRFPSFDRDSTPGSDDKDDYETLHQILRCSQSQERRMTESSVDGTEDLKNHCNFLSDIYSSCFVNGVFQSLQQGYFMAPEDIDSVIYNMCTESFPMETDITTFLLASCRHFRQIVETAQVEQNNKEVDKGTDTTNKRTSVRFMENLDETDGSDSGIKAVPTILQLPNALVKLQTQPTSRCEYQDDLHSLIRRKFTDITQKWFQLVPNYPNYYFYCPESVPQDSSMESDEKDMSGTDNGGPTIDLVPSIDDDLDLAMTEREDDYLLIYKKGEDADHSSMATTLDSNESFGSEEDLCPELADDDSNNNGPLFVYFTCTVKSRMQYKDVSVQTLIPCLDEILIAEEMEQSIRDPMELHLGDLKITFDLHCLTLQTDSDLQNKPEFQRMLSNSSEAESPTSSCETGASNSVQVNVGQLQDPIAHLPKLQQHAVHRCKEEIEWLLKDEIVSALRHLQPVKTDALHFVTEHVRLSAEMGKPNCATEKVKLSFVYGSEHSLLKFKEEFERLNYLGYRLMKEEDYYYVVKGRTITNLSHAKALNTALVELSREGTPAKQNIQLKTDIFHATDLESPEVMTTYVSPLFITPEYPRQASLEVESPLGGCSSNLSGSDGVTPKDTETHEGGTRDTDTPEGLGRGGKKRLSRSRFPDRMELHFSRDRQIDFPRTPLTPPVKSDKRSMSLGEEIGEGVLKKSSSFAGFLTEDTVEPFKRQDSMTALSVSPVKGVSGTPQLPSLGRLRHSSAPSGQGTPMSKHSTLPQTPSWISSRGSYTDIGYEGDSSETDDDTEAYSDLSGRQQPVPKFWLLMQVGEDGVDIYFHARETGKEDNEEKIEQRTLHSYFRTSIEELCRRVNQKMLLNDLYESRTCDPLLVPEADEEVTWNLDKQVHTGHRHLDSSDASEADEEEEQQKVKPYLAATYDLRHEAGYFNCDCVLIHRFMINPRLKMGAAGSKESRGMKALRSVLNKFSVLNRKNMFVVKNQHGSQAVFYLKLKEVGAILRQTSTLSSEDICLTDSASSAMFSSRRDEQGMLMAEKECDTVSISSVGSASQRLPQDYVELLVHGIEEAGPDIKVDLISMLQNRLDDAVLETISLQLSRNPVSKLSPGDVHFIQKPGMEASKTFHLTVPSSVGVHLSALMHYLRQNLLQFCHIPNYADNKLENRFQSLVDNRWQVVEEGNMFIYIRPHALGGRGIACISLSFVDHNGSQIRVLNSPKPSRLGYTKINHPEDFDGYIHTELYTALPSHKPGLTTLVQFCVWECGGMDIATLQEKLTCAVKHALCDIVMEYYILTASVCPVPLQLQDLLPMPAYSAPSSPITHKEIVLERRHSIASRKLSESLKQMSSTGVKQSLKDAFSPKARLTSPPPDSQKTFEFGPTSITVGTPPVQTERDSEMQSIIRQYEEGERGNLSKVFTSLLRHWMETCHKIGVPAVNKLEVSLQSKYSVDNFLREFQTALTTVSSDIKSMAFQLVKDSTGQWYGSHPYRPHRQPLQEDGQMETSLDCDRRKLPAGEDGQIMVIARNVDQWRASIQDFNEEEFNVMSSTSSTAIPKQTFQRFSPLLKTNLDQVGLNEQTFIPRQRLLMLSIQNKQISLYSYNWARDLSTMLSNRVTQIVQWHNTRLRLLDSIISQKMGLYHHSVFRELRGKKDYGPYASSSTDIDHLIKFTAPSTSSHEPVRRHNSLSTSITHPVRSFDESFKDIQPQKPIHQTSFAHYSDPVAKHGLQAQDLRSHNRKEMEKLLKLNKLYWMWFEKTSVNMNMPISDEVIQLLKQSCRLYHYCATPLLFHPQWRQKVMEKYKVTQRQASVSSTTAEKPETKARSRHSSGTSVTSMRTKRADSNEGKKRPTITVSHLDQLGEEPWHIDLRASFVSEYMQYVQSLGFVLVQMRPATPKRASRHVKKSSFERVFVEGESIHGPIGTVHYLQKTQAGGIMLMELSFREQYFCVKLFTCEYTRLGVPVNQQLKLLFVEECEKCKDLIHVHSFAHDFHLRCIHSHISRQQVFKQSYHLTGFLSDFMQVYPYPPNFSRNFLHEDTMTVGPLTCPGTQLYEFMLQHVKLHQMKVIAMVPNVDADLDSEYHFVRSNEYALICHKLRRITDPKQKQKLDDYNVGLVITHDSQQVNFQSEAERTLLKLNYYVVMTSCRELFPKATIDSKVGTKGVFLEELRDRSKPVPVKQHIGVRQETLKTSRTSDVHDTPGYNLLMEEAQLAREKIESMVEVSTEKCRKDLLWQRMLVGEQSEEDGRRKKRSETEESRDWYQKLSFEEFLELLAKVVRTPLGELDPMLIQLQTMNFLWYKGLFRVIQTHYPDTHRCFFSHDGQTQYILILNPNYLDMFMMLMLDNTEKRTELCAIFRESFTDQEHSPENPNLNVLGMHSHVEDFVNVCCYHLWASMV</sequence>
<dbReference type="GO" id="GO:0005777">
    <property type="term" value="C:peroxisome"/>
    <property type="evidence" value="ECO:0007669"/>
    <property type="project" value="InterPro"/>
</dbReference>
<dbReference type="EMBL" id="NEDP02076721">
    <property type="protein sequence ID" value="OWF35557.1"/>
    <property type="molecule type" value="Genomic_DNA"/>
</dbReference>
<dbReference type="OrthoDB" id="43547at2759"/>
<protein>
    <submittedName>
        <fullName evidence="2">Protein SZT2</fullName>
    </submittedName>
</protein>
<keyword evidence="3" id="KW-1185">Reference proteome</keyword>
<feature type="compositionally biased region" description="Basic and acidic residues" evidence="1">
    <location>
        <begin position="1966"/>
        <end position="1981"/>
    </location>
</feature>
<feature type="region of interest" description="Disordered" evidence="1">
    <location>
        <begin position="1576"/>
        <end position="1602"/>
    </location>
</feature>
<evidence type="ECO:0000313" key="3">
    <source>
        <dbReference type="Proteomes" id="UP000242188"/>
    </source>
</evidence>
<feature type="compositionally biased region" description="Basic and acidic residues" evidence="1">
    <location>
        <begin position="1247"/>
        <end position="1266"/>
    </location>
</feature>
<evidence type="ECO:0000313" key="2">
    <source>
        <dbReference type="EMBL" id="OWF35557.1"/>
    </source>
</evidence>
<dbReference type="InterPro" id="IPR033228">
    <property type="entry name" value="SZT2"/>
</dbReference>
<feature type="region of interest" description="Disordered" evidence="1">
    <location>
        <begin position="3151"/>
        <end position="3199"/>
    </location>
</feature>
<dbReference type="STRING" id="6573.A0A210PGG4"/>
<feature type="region of interest" description="Disordered" evidence="1">
    <location>
        <begin position="2067"/>
        <end position="2144"/>
    </location>
</feature>
<comment type="caution">
    <text evidence="2">The sequence shown here is derived from an EMBL/GenBank/DDBJ whole genome shotgun (WGS) entry which is preliminary data.</text>
</comment>
<feature type="compositionally biased region" description="Basic and acidic residues" evidence="1">
    <location>
        <begin position="3184"/>
        <end position="3193"/>
    </location>
</feature>
<feature type="region of interest" description="Disordered" evidence="1">
    <location>
        <begin position="1244"/>
        <end position="1282"/>
    </location>
</feature>
<feature type="compositionally biased region" description="Polar residues" evidence="1">
    <location>
        <begin position="2093"/>
        <end position="2120"/>
    </location>
</feature>
<feature type="compositionally biased region" description="Acidic residues" evidence="1">
    <location>
        <begin position="2129"/>
        <end position="2139"/>
    </location>
</feature>
<dbReference type="Proteomes" id="UP000242188">
    <property type="component" value="Unassembled WGS sequence"/>
</dbReference>
<feature type="compositionally biased region" description="Polar residues" evidence="1">
    <location>
        <begin position="3151"/>
        <end position="3161"/>
    </location>
</feature>
<name>A0A210PGG4_MIZYE</name>
<reference evidence="2 3" key="1">
    <citation type="journal article" date="2017" name="Nat. Ecol. Evol.">
        <title>Scallop genome provides insights into evolution of bilaterian karyotype and development.</title>
        <authorList>
            <person name="Wang S."/>
            <person name="Zhang J."/>
            <person name="Jiao W."/>
            <person name="Li J."/>
            <person name="Xun X."/>
            <person name="Sun Y."/>
            <person name="Guo X."/>
            <person name="Huan P."/>
            <person name="Dong B."/>
            <person name="Zhang L."/>
            <person name="Hu X."/>
            <person name="Sun X."/>
            <person name="Wang J."/>
            <person name="Zhao C."/>
            <person name="Wang Y."/>
            <person name="Wang D."/>
            <person name="Huang X."/>
            <person name="Wang R."/>
            <person name="Lv J."/>
            <person name="Li Y."/>
            <person name="Zhang Z."/>
            <person name="Liu B."/>
            <person name="Lu W."/>
            <person name="Hui Y."/>
            <person name="Liang J."/>
            <person name="Zhou Z."/>
            <person name="Hou R."/>
            <person name="Li X."/>
            <person name="Liu Y."/>
            <person name="Li H."/>
            <person name="Ning X."/>
            <person name="Lin Y."/>
            <person name="Zhao L."/>
            <person name="Xing Q."/>
            <person name="Dou J."/>
            <person name="Li Y."/>
            <person name="Mao J."/>
            <person name="Guo H."/>
            <person name="Dou H."/>
            <person name="Li T."/>
            <person name="Mu C."/>
            <person name="Jiang W."/>
            <person name="Fu Q."/>
            <person name="Fu X."/>
            <person name="Miao Y."/>
            <person name="Liu J."/>
            <person name="Yu Q."/>
            <person name="Li R."/>
            <person name="Liao H."/>
            <person name="Li X."/>
            <person name="Kong Y."/>
            <person name="Jiang Z."/>
            <person name="Chourrout D."/>
            <person name="Li R."/>
            <person name="Bao Z."/>
        </authorList>
    </citation>
    <scope>NUCLEOTIDE SEQUENCE [LARGE SCALE GENOMIC DNA]</scope>
    <source>
        <strain evidence="2 3">PY_sf001</strain>
    </source>
</reference>
<organism evidence="2 3">
    <name type="scientific">Mizuhopecten yessoensis</name>
    <name type="common">Japanese scallop</name>
    <name type="synonym">Patinopecten yessoensis</name>
    <dbReference type="NCBI Taxonomy" id="6573"/>
    <lineage>
        <taxon>Eukaryota</taxon>
        <taxon>Metazoa</taxon>
        <taxon>Spiralia</taxon>
        <taxon>Lophotrochozoa</taxon>
        <taxon>Mollusca</taxon>
        <taxon>Bivalvia</taxon>
        <taxon>Autobranchia</taxon>
        <taxon>Pteriomorphia</taxon>
        <taxon>Pectinida</taxon>
        <taxon>Pectinoidea</taxon>
        <taxon>Pectinidae</taxon>
        <taxon>Mizuhopecten</taxon>
    </lineage>
</organism>
<proteinExistence type="predicted"/>
<feature type="compositionally biased region" description="Acidic residues" evidence="1">
    <location>
        <begin position="1267"/>
        <end position="1280"/>
    </location>
</feature>
<gene>
    <name evidence="2" type="ORF">KP79_PYT08396</name>
</gene>
<dbReference type="PANTHER" id="PTHR14918">
    <property type="entry name" value="KICSTOR COMPLEX PROTEIN SZT2"/>
    <property type="match status" value="1"/>
</dbReference>
<accession>A0A210PGG4</accession>